<dbReference type="Pfam" id="PF14377">
    <property type="entry name" value="UBM"/>
    <property type="match status" value="2"/>
</dbReference>
<feature type="compositionally biased region" description="Polar residues" evidence="2">
    <location>
        <begin position="33"/>
        <end position="62"/>
    </location>
</feature>
<keyword evidence="1" id="KW-0808">Transferase</keyword>
<evidence type="ECO:0000256" key="1">
    <source>
        <dbReference type="ARBA" id="ARBA00022679"/>
    </source>
</evidence>
<comment type="caution">
    <text evidence="3">The sequence shown here is derived from an EMBL/GenBank/DDBJ whole genome shotgun (WGS) entry which is preliminary data.</text>
</comment>
<dbReference type="Proteomes" id="UP000762676">
    <property type="component" value="Unassembled WGS sequence"/>
</dbReference>
<organism evidence="3 4">
    <name type="scientific">Elysia marginata</name>
    <dbReference type="NCBI Taxonomy" id="1093978"/>
    <lineage>
        <taxon>Eukaryota</taxon>
        <taxon>Metazoa</taxon>
        <taxon>Spiralia</taxon>
        <taxon>Lophotrochozoa</taxon>
        <taxon>Mollusca</taxon>
        <taxon>Gastropoda</taxon>
        <taxon>Heterobranchia</taxon>
        <taxon>Euthyneura</taxon>
        <taxon>Panpulmonata</taxon>
        <taxon>Sacoglossa</taxon>
        <taxon>Placobranchoidea</taxon>
        <taxon>Plakobranchidae</taxon>
        <taxon>Elysia</taxon>
    </lineage>
</organism>
<dbReference type="AlphaFoldDB" id="A0AAV4ES74"/>
<feature type="region of interest" description="Disordered" evidence="2">
    <location>
        <begin position="22"/>
        <end position="69"/>
    </location>
</feature>
<evidence type="ECO:0000313" key="3">
    <source>
        <dbReference type="EMBL" id="GFR63435.1"/>
    </source>
</evidence>
<name>A0AAV4ES74_9GAST</name>
<evidence type="ECO:0000256" key="2">
    <source>
        <dbReference type="SAM" id="MobiDB-lite"/>
    </source>
</evidence>
<keyword evidence="4" id="KW-1185">Reference proteome</keyword>
<reference evidence="3 4" key="1">
    <citation type="journal article" date="2021" name="Elife">
        <title>Chloroplast acquisition without the gene transfer in kleptoplastic sea slugs, Plakobranchus ocellatus.</title>
        <authorList>
            <person name="Maeda T."/>
            <person name="Takahashi S."/>
            <person name="Yoshida T."/>
            <person name="Shimamura S."/>
            <person name="Takaki Y."/>
            <person name="Nagai Y."/>
            <person name="Toyoda A."/>
            <person name="Suzuki Y."/>
            <person name="Arimoto A."/>
            <person name="Ishii H."/>
            <person name="Satoh N."/>
            <person name="Nishiyama T."/>
            <person name="Hasebe M."/>
            <person name="Maruyama T."/>
            <person name="Minagawa J."/>
            <person name="Obokata J."/>
            <person name="Shigenobu S."/>
        </authorList>
    </citation>
    <scope>NUCLEOTIDE SEQUENCE [LARGE SCALE GENOMIC DNA]</scope>
</reference>
<sequence length="120" mass="13551">IDSNILKELPEDIAQEVLASLTHQRQKQEQQQTDLHQNTTESDIQNNITQGDSNSRQTSAQNLAGGDNQALPSLSQLNMSCFEALPVHLQEEIRAEYAWQEKRAAEKCRHNVAVRDVHCC</sequence>
<dbReference type="GO" id="GO:0016740">
    <property type="term" value="F:transferase activity"/>
    <property type="evidence" value="ECO:0007669"/>
    <property type="project" value="UniProtKB-KW"/>
</dbReference>
<accession>A0AAV4ES74</accession>
<proteinExistence type="predicted"/>
<evidence type="ECO:0000313" key="4">
    <source>
        <dbReference type="Proteomes" id="UP000762676"/>
    </source>
</evidence>
<feature type="non-terminal residue" evidence="3">
    <location>
        <position position="1"/>
    </location>
</feature>
<gene>
    <name evidence="3" type="ORF">ElyMa_005484300</name>
</gene>
<protein>
    <submittedName>
        <fullName evidence="3">DNA repair protein REV1</fullName>
    </submittedName>
</protein>
<dbReference type="InterPro" id="IPR025527">
    <property type="entry name" value="HUWE1/Rev1_UBM"/>
</dbReference>
<dbReference type="EMBL" id="BMAT01010922">
    <property type="protein sequence ID" value="GFR63435.1"/>
    <property type="molecule type" value="Genomic_DNA"/>
</dbReference>